<sequence>MDYYISEWVVDTDNRLDNIHLTVEKDAIRWSGRMAEFSTRTEEDGTGILVMTFRHDYEELKHLVAYPNPALPPELQFPKIWCVYAPAIWGIKLTLFANIMRVESSAFSMPDDPLNASGWFDLNQSNWSMVVKPAVFETDTSLPSLVISRMKSIHEATRKIVEDAQLTWVFRRYLAGDPPPWPGANLRHGCLVIDLIESGAHSLTSFFGNLFDGLVKAFIGITDDGLDGDVDIVDDPNVVPPEYLDPNFLGTVPKAPWVIYRDGPHTGIQTSQFTVQPATDVGVVAGGKSAPFVNEIIGAAIEATGDAIAAAVVIPPIGGTLEQLLRPLYTDCVSGDTLIDGPDGAERIDILTARAQPFRVWALTPSGERVAAVASTAFKKGRAPLFEFTLDDGRTITVTGQHRFLTEQGWRRSMLLFPGNRIAVADHDRIPNAFTRTIVPRDQVPDTEYAAVRESTAVRYAQIVSIVPRGEQDFYDLHVPGWENYSAAGGVWNHNTILAFGKWKDVRRAQKLGWSRYHEHFAQGADRAYTLGWLLAMRAGMWATREQVSHEVVVADGAPFKIGAQGYGHFYLGDRVGSTVRGMPPGKIWVDRVTQVTLVWDRDQAPTWKIVLGHRDIRDPVVKAWEALQEVLGLIQDLGVL</sequence>
<proteinExistence type="predicted"/>
<organism evidence="2 3">
    <name type="scientific">Nocardia vinacea</name>
    <dbReference type="NCBI Taxonomy" id="96468"/>
    <lineage>
        <taxon>Bacteria</taxon>
        <taxon>Bacillati</taxon>
        <taxon>Actinomycetota</taxon>
        <taxon>Actinomycetes</taxon>
        <taxon>Mycobacteriales</taxon>
        <taxon>Nocardiaceae</taxon>
        <taxon>Nocardia</taxon>
    </lineage>
</organism>
<dbReference type="Pfam" id="PF14594">
    <property type="entry name" value="Sipho_Gp37"/>
    <property type="match status" value="1"/>
</dbReference>
<evidence type="ECO:0000313" key="2">
    <source>
        <dbReference type="EMBL" id="WUV42778.1"/>
    </source>
</evidence>
<dbReference type="SMART" id="SM00306">
    <property type="entry name" value="HintN"/>
    <property type="match status" value="1"/>
</dbReference>
<protein>
    <recommendedName>
        <fullName evidence="1">Hint domain-containing protein</fullName>
    </recommendedName>
</protein>
<dbReference type="Proteomes" id="UP001432062">
    <property type="component" value="Chromosome"/>
</dbReference>
<dbReference type="NCBIfam" id="TIGR01445">
    <property type="entry name" value="intein_Nterm"/>
    <property type="match status" value="1"/>
</dbReference>
<evidence type="ECO:0000259" key="1">
    <source>
        <dbReference type="SMART" id="SM00306"/>
    </source>
</evidence>
<keyword evidence="3" id="KW-1185">Reference proteome</keyword>
<name>A0ABZ1YIA5_9NOCA</name>
<dbReference type="EMBL" id="CP109441">
    <property type="protein sequence ID" value="WUV42778.1"/>
    <property type="molecule type" value="Genomic_DNA"/>
</dbReference>
<dbReference type="RefSeq" id="WP_329405396.1">
    <property type="nucleotide sequence ID" value="NZ_CP109441.1"/>
</dbReference>
<evidence type="ECO:0000313" key="3">
    <source>
        <dbReference type="Proteomes" id="UP001432062"/>
    </source>
</evidence>
<dbReference type="SUPFAM" id="SSF51294">
    <property type="entry name" value="Hedgehog/intein (Hint) domain"/>
    <property type="match status" value="1"/>
</dbReference>
<dbReference type="InterPro" id="IPR036844">
    <property type="entry name" value="Hint_dom_sf"/>
</dbReference>
<dbReference type="CDD" id="cd00081">
    <property type="entry name" value="Hint"/>
    <property type="match status" value="1"/>
</dbReference>
<dbReference type="InterPro" id="IPR029432">
    <property type="entry name" value="Gp28/Gp37-like_dom"/>
</dbReference>
<accession>A0ABZ1YIA5</accession>
<dbReference type="InterPro" id="IPR003587">
    <property type="entry name" value="Hint_dom_N"/>
</dbReference>
<dbReference type="Gene3D" id="2.170.16.10">
    <property type="entry name" value="Hedgehog/Intein (Hint) domain"/>
    <property type="match status" value="1"/>
</dbReference>
<dbReference type="InterPro" id="IPR006141">
    <property type="entry name" value="Intein_N"/>
</dbReference>
<reference evidence="2" key="1">
    <citation type="submission" date="2022-10" db="EMBL/GenBank/DDBJ databases">
        <title>The complete genomes of actinobacterial strains from the NBC collection.</title>
        <authorList>
            <person name="Joergensen T.S."/>
            <person name="Alvarez Arevalo M."/>
            <person name="Sterndorff E.B."/>
            <person name="Faurdal D."/>
            <person name="Vuksanovic O."/>
            <person name="Mourched A.-S."/>
            <person name="Charusanti P."/>
            <person name="Shaw S."/>
            <person name="Blin K."/>
            <person name="Weber T."/>
        </authorList>
    </citation>
    <scope>NUCLEOTIDE SEQUENCE</scope>
    <source>
        <strain evidence="2">NBC_01482</strain>
    </source>
</reference>
<gene>
    <name evidence="2" type="ORF">OG563_26400</name>
</gene>
<dbReference type="PROSITE" id="PS50817">
    <property type="entry name" value="INTEIN_N_TER"/>
    <property type="match status" value="1"/>
</dbReference>
<feature type="domain" description="Hint" evidence="1">
    <location>
        <begin position="330"/>
        <end position="426"/>
    </location>
</feature>